<dbReference type="PANTHER" id="PTHR24423:SF633">
    <property type="entry name" value="ETHYLENE RECEPTOR 2"/>
    <property type="match status" value="1"/>
</dbReference>
<keyword evidence="5" id="KW-0808">Transferase</keyword>
<keyword evidence="13" id="KW-1133">Transmembrane helix</keyword>
<name>A0A175YI09_DAUCS</name>
<dbReference type="Gramene" id="KZM83163">
    <property type="protein sequence ID" value="KZM83163"/>
    <property type="gene ID" value="DCAR_030732"/>
</dbReference>
<keyword evidence="6" id="KW-0812">Transmembrane</keyword>
<dbReference type="GO" id="GO:0051740">
    <property type="term" value="F:ethylene binding"/>
    <property type="evidence" value="ECO:0007669"/>
    <property type="project" value="TreeGrafter"/>
</dbReference>
<dbReference type="GO" id="GO:0004674">
    <property type="term" value="F:protein serine/threonine kinase activity"/>
    <property type="evidence" value="ECO:0007669"/>
    <property type="project" value="UniProtKB-ARBA"/>
</dbReference>
<keyword evidence="10" id="KW-0418">Kinase</keyword>
<evidence type="ECO:0000313" key="19">
    <source>
        <dbReference type="EMBL" id="WOH16157.1"/>
    </source>
</evidence>
<evidence type="ECO:0000256" key="10">
    <source>
        <dbReference type="ARBA" id="ARBA00022777"/>
    </source>
</evidence>
<dbReference type="GO" id="GO:0000155">
    <property type="term" value="F:phosphorelay sensor kinase activity"/>
    <property type="evidence" value="ECO:0007669"/>
    <property type="project" value="InterPro"/>
</dbReference>
<dbReference type="GO" id="GO:0005524">
    <property type="term" value="F:ATP binding"/>
    <property type="evidence" value="ECO:0007669"/>
    <property type="project" value="UniProtKB-KW"/>
</dbReference>
<dbReference type="Gene3D" id="1.10.287.130">
    <property type="match status" value="1"/>
</dbReference>
<keyword evidence="7" id="KW-0479">Metal-binding</keyword>
<dbReference type="CDD" id="cd16938">
    <property type="entry name" value="HATPase_ETR2_ERS2-EIN4-like"/>
    <property type="match status" value="1"/>
</dbReference>
<comment type="similarity">
    <text evidence="3">Belongs to the ethylene receptor family.</text>
</comment>
<keyword evidence="17" id="KW-0675">Receptor</keyword>
<dbReference type="CDD" id="cd00082">
    <property type="entry name" value="HisKA"/>
    <property type="match status" value="1"/>
</dbReference>
<dbReference type="Gene3D" id="3.30.565.10">
    <property type="entry name" value="Histidine kinase-like ATPase, C-terminal domain"/>
    <property type="match status" value="1"/>
</dbReference>
<evidence type="ECO:0000256" key="15">
    <source>
        <dbReference type="ARBA" id="ARBA00023012"/>
    </source>
</evidence>
<keyword evidence="4" id="KW-0597">Phosphoprotein</keyword>
<dbReference type="EMBL" id="CP093351">
    <property type="protein sequence ID" value="WOH16157.1"/>
    <property type="molecule type" value="Genomic_DNA"/>
</dbReference>
<organism evidence="19 20">
    <name type="scientific">Daucus carota subsp. sativus</name>
    <name type="common">Carrot</name>
    <dbReference type="NCBI Taxonomy" id="79200"/>
    <lineage>
        <taxon>Eukaryota</taxon>
        <taxon>Viridiplantae</taxon>
        <taxon>Streptophyta</taxon>
        <taxon>Embryophyta</taxon>
        <taxon>Tracheophyta</taxon>
        <taxon>Spermatophyta</taxon>
        <taxon>Magnoliopsida</taxon>
        <taxon>eudicotyledons</taxon>
        <taxon>Gunneridae</taxon>
        <taxon>Pentapetalae</taxon>
        <taxon>asterids</taxon>
        <taxon>campanulids</taxon>
        <taxon>Apiales</taxon>
        <taxon>Apiaceae</taxon>
        <taxon>Apioideae</taxon>
        <taxon>Scandiceae</taxon>
        <taxon>Daucinae</taxon>
        <taxon>Daucus</taxon>
        <taxon>Daucus sect. Daucus</taxon>
    </lineage>
</organism>
<dbReference type="GO" id="GO:0038199">
    <property type="term" value="F:ethylene receptor activity"/>
    <property type="evidence" value="ECO:0007669"/>
    <property type="project" value="TreeGrafter"/>
</dbReference>
<dbReference type="SUPFAM" id="SSF55874">
    <property type="entry name" value="ATPase domain of HSP90 chaperone/DNA topoisomerase II/histidine kinase"/>
    <property type="match status" value="1"/>
</dbReference>
<evidence type="ECO:0000256" key="3">
    <source>
        <dbReference type="ARBA" id="ARBA00009842"/>
    </source>
</evidence>
<sequence>MLRVCDFKSGTPEIIQACYAILVLVLPSGQLRCWGNQEIEIVNAVADQVAVALSHAAVLEESQLVREILAEQNRALQQAKQDAMMANHARNSFQTVMSNGLRRPMHSIMGLLSILQDENLSNAQRTLVHTMATTSDVLSVLINDVMDISPNADARCPFNMKYFSLHSMVKEAACLAKCLCAQKNYLFAIEVEKSLPDYVMGDGRRVFQVILHMVGNLLKDSSVWGCLSIRVFPESGVCLERNDQEWGTRRTNSFDGHVYVKFEIGINNNGAQIESSSDERHWNMGIEEGLSFGVCRKLVQMMQGNIWVVPNPVGFDQSMALVLPFHLRRSIAIGGVETGETSERPDSNSIFRGLQILLADYDHVNLAVTRRLLEKLGCVVSVVSSGYECLGLLGPSPPFHVILLDLHMPDLDGYEIAMRIRKFNPTQPLIIAMSASDTKDVWEKCLQVGFNGLVEKPVLLGGIADELSRVLFEASNVV</sequence>
<evidence type="ECO:0000256" key="2">
    <source>
        <dbReference type="ARBA" id="ARBA00004477"/>
    </source>
</evidence>
<evidence type="ECO:0000256" key="14">
    <source>
        <dbReference type="ARBA" id="ARBA00023008"/>
    </source>
</evidence>
<dbReference type="PROSITE" id="PS50110">
    <property type="entry name" value="RESPONSE_REGULATORY"/>
    <property type="match status" value="1"/>
</dbReference>
<evidence type="ECO:0000256" key="13">
    <source>
        <dbReference type="ARBA" id="ARBA00022989"/>
    </source>
</evidence>
<dbReference type="Pfam" id="PF00512">
    <property type="entry name" value="HisKA"/>
    <property type="match status" value="1"/>
</dbReference>
<dbReference type="GO" id="GO:0046872">
    <property type="term" value="F:metal ion binding"/>
    <property type="evidence" value="ECO:0007669"/>
    <property type="project" value="UniProtKB-KW"/>
</dbReference>
<evidence type="ECO:0000256" key="16">
    <source>
        <dbReference type="ARBA" id="ARBA00023136"/>
    </source>
</evidence>
<keyword evidence="11" id="KW-0256">Endoplasmic reticulum</keyword>
<evidence type="ECO:0000256" key="9">
    <source>
        <dbReference type="ARBA" id="ARBA00022745"/>
    </source>
</evidence>
<dbReference type="KEGG" id="dcr:108201651"/>
<dbReference type="InterPro" id="IPR036097">
    <property type="entry name" value="HisK_dim/P_sf"/>
</dbReference>
<dbReference type="Gene3D" id="3.40.50.2300">
    <property type="match status" value="1"/>
</dbReference>
<dbReference type="SMART" id="SM00448">
    <property type="entry name" value="REC"/>
    <property type="match status" value="1"/>
</dbReference>
<evidence type="ECO:0000256" key="6">
    <source>
        <dbReference type="ARBA" id="ARBA00022692"/>
    </source>
</evidence>
<dbReference type="AlphaFoldDB" id="A0A175YI09"/>
<dbReference type="InterPro" id="IPR005467">
    <property type="entry name" value="His_kinase_dom"/>
</dbReference>
<dbReference type="InterPro" id="IPR003661">
    <property type="entry name" value="HisK_dim/P_dom"/>
</dbReference>
<comment type="subcellular location">
    <subcellularLocation>
        <location evidence="2">Endoplasmic reticulum membrane</location>
        <topology evidence="2">Multi-pass membrane protein</topology>
    </subcellularLocation>
</comment>
<dbReference type="InterPro" id="IPR011006">
    <property type="entry name" value="CheY-like_superfamily"/>
</dbReference>
<evidence type="ECO:0000256" key="4">
    <source>
        <dbReference type="ARBA" id="ARBA00022553"/>
    </source>
</evidence>
<evidence type="ECO:0000256" key="18">
    <source>
        <dbReference type="ARBA" id="ARBA00056860"/>
    </source>
</evidence>
<keyword evidence="20" id="KW-1185">Reference proteome</keyword>
<dbReference type="InterPro" id="IPR001789">
    <property type="entry name" value="Sig_transdc_resp-reg_receiver"/>
</dbReference>
<evidence type="ECO:0000313" key="20">
    <source>
        <dbReference type="Proteomes" id="UP000077755"/>
    </source>
</evidence>
<dbReference type="Proteomes" id="UP000077755">
    <property type="component" value="Chromosome 9"/>
</dbReference>
<dbReference type="PROSITE" id="PS50109">
    <property type="entry name" value="HIS_KIN"/>
    <property type="match status" value="1"/>
</dbReference>
<dbReference type="SMART" id="SM00388">
    <property type="entry name" value="HisKA"/>
    <property type="match status" value="1"/>
</dbReference>
<comment type="cofactor">
    <cofactor evidence="1">
        <name>Cu cation</name>
        <dbReference type="ChEBI" id="CHEBI:23378"/>
    </cofactor>
</comment>
<dbReference type="GO" id="GO:0005789">
    <property type="term" value="C:endoplasmic reticulum membrane"/>
    <property type="evidence" value="ECO:0007669"/>
    <property type="project" value="UniProtKB-SubCell"/>
</dbReference>
<dbReference type="SUPFAM" id="SSF47384">
    <property type="entry name" value="Homodimeric domain of signal transducing histidine kinase"/>
    <property type="match status" value="1"/>
</dbReference>
<keyword evidence="9" id="KW-0936">Ethylene signaling pathway</keyword>
<dbReference type="Pfam" id="PF00072">
    <property type="entry name" value="Response_reg"/>
    <property type="match status" value="1"/>
</dbReference>
<evidence type="ECO:0000256" key="5">
    <source>
        <dbReference type="ARBA" id="ARBA00022679"/>
    </source>
</evidence>
<keyword evidence="12" id="KW-0067">ATP-binding</keyword>
<protein>
    <submittedName>
        <fullName evidence="19">Uncharacterized protein</fullName>
    </submittedName>
</protein>
<keyword evidence="16" id="KW-0472">Membrane</keyword>
<dbReference type="FunFam" id="1.10.287.130:FF:000087">
    <property type="entry name" value="Ethylene receptor 4"/>
    <property type="match status" value="1"/>
</dbReference>
<dbReference type="PANTHER" id="PTHR24423">
    <property type="entry name" value="TWO-COMPONENT SENSOR HISTIDINE KINASE"/>
    <property type="match status" value="1"/>
</dbReference>
<accession>A0A175YI09</accession>
<keyword evidence="14" id="KW-0186">Copper</keyword>
<keyword evidence="8" id="KW-0547">Nucleotide-binding</keyword>
<comment type="function">
    <text evidence="18">Ethylene receptor related to bacterial two-component regulators. Acts as a redundant negative regulator of ethylene signaling.</text>
</comment>
<dbReference type="InterPro" id="IPR036890">
    <property type="entry name" value="HATPase_C_sf"/>
</dbReference>
<dbReference type="SUPFAM" id="SSF52172">
    <property type="entry name" value="CheY-like"/>
    <property type="match status" value="1"/>
</dbReference>
<evidence type="ECO:0000256" key="8">
    <source>
        <dbReference type="ARBA" id="ARBA00022741"/>
    </source>
</evidence>
<proteinExistence type="inferred from homology"/>
<dbReference type="GO" id="GO:0010105">
    <property type="term" value="P:negative regulation of ethylene-activated signaling pathway"/>
    <property type="evidence" value="ECO:0007669"/>
    <property type="project" value="UniProtKB-ARBA"/>
</dbReference>
<gene>
    <name evidence="19" type="ORF">DCAR_0935706</name>
</gene>
<dbReference type="OMA" id="MANHARN"/>
<reference evidence="19" key="1">
    <citation type="journal article" date="2016" name="Nat. Genet.">
        <title>A high-quality carrot genome assembly provides new insights into carotenoid accumulation and asterid genome evolution.</title>
        <authorList>
            <person name="Iorizzo M."/>
            <person name="Ellison S."/>
            <person name="Senalik D."/>
            <person name="Zeng P."/>
            <person name="Satapoomin P."/>
            <person name="Huang J."/>
            <person name="Bowman M."/>
            <person name="Iovene M."/>
            <person name="Sanseverino W."/>
            <person name="Cavagnaro P."/>
            <person name="Yildiz M."/>
            <person name="Macko-Podgorni A."/>
            <person name="Moranska E."/>
            <person name="Grzebelus E."/>
            <person name="Grzebelus D."/>
            <person name="Ashrafi H."/>
            <person name="Zheng Z."/>
            <person name="Cheng S."/>
            <person name="Spooner D."/>
            <person name="Van Deynze A."/>
            <person name="Simon P."/>
        </authorList>
    </citation>
    <scope>NUCLEOTIDE SEQUENCE</scope>
    <source>
        <tissue evidence="19">Leaf</tissue>
    </source>
</reference>
<evidence type="ECO:0000256" key="11">
    <source>
        <dbReference type="ARBA" id="ARBA00022824"/>
    </source>
</evidence>
<keyword evidence="15" id="KW-0902">Two-component regulatory system</keyword>
<evidence type="ECO:0000256" key="7">
    <source>
        <dbReference type="ARBA" id="ARBA00022723"/>
    </source>
</evidence>
<evidence type="ECO:0000256" key="12">
    <source>
        <dbReference type="ARBA" id="ARBA00022840"/>
    </source>
</evidence>
<reference evidence="19" key="2">
    <citation type="submission" date="2022-03" db="EMBL/GenBank/DDBJ databases">
        <title>Draft title - Genomic analysis of global carrot germplasm unveils the trajectory of domestication and the origin of high carotenoid orange carrot.</title>
        <authorList>
            <person name="Iorizzo M."/>
            <person name="Ellison S."/>
            <person name="Senalik D."/>
            <person name="Macko-Podgorni A."/>
            <person name="Grzebelus D."/>
            <person name="Bostan H."/>
            <person name="Rolling W."/>
            <person name="Curaba J."/>
            <person name="Simon P."/>
        </authorList>
    </citation>
    <scope>NUCLEOTIDE SEQUENCE</scope>
    <source>
        <tissue evidence="19">Leaf</tissue>
    </source>
</reference>
<evidence type="ECO:0000256" key="17">
    <source>
        <dbReference type="ARBA" id="ARBA00023170"/>
    </source>
</evidence>
<evidence type="ECO:0000256" key="1">
    <source>
        <dbReference type="ARBA" id="ARBA00001935"/>
    </source>
</evidence>